<gene>
    <name evidence="2" type="ORF">P7K49_002321</name>
</gene>
<accession>A0ABQ9WH04</accession>
<comment type="caution">
    <text evidence="2">The sequence shown here is derived from an EMBL/GenBank/DDBJ whole genome shotgun (WGS) entry which is preliminary data.</text>
</comment>
<dbReference type="EMBL" id="JASSZA010000001">
    <property type="protein sequence ID" value="KAK2120935.1"/>
    <property type="molecule type" value="Genomic_DNA"/>
</dbReference>
<evidence type="ECO:0000313" key="2">
    <source>
        <dbReference type="EMBL" id="KAK2120935.1"/>
    </source>
</evidence>
<protein>
    <recommendedName>
        <fullName evidence="4">Secreted protein</fullName>
    </recommendedName>
</protein>
<sequence length="129" mass="13562">MEATTASPKLAGTAWPLLLAGTAPSLLDATASLRHDSSSAPWDRATASSRRFRSLPPHHQGFRLLQRRRGFCQGPAGSALSAAGRGSDCTGSSFALRHRLSLCPAPEVDERHPVSPPGSRALEIAGVEP</sequence>
<feature type="region of interest" description="Disordered" evidence="1">
    <location>
        <begin position="34"/>
        <end position="59"/>
    </location>
</feature>
<evidence type="ECO:0000313" key="3">
    <source>
        <dbReference type="Proteomes" id="UP001266305"/>
    </source>
</evidence>
<dbReference type="Proteomes" id="UP001266305">
    <property type="component" value="Unassembled WGS sequence"/>
</dbReference>
<organism evidence="2 3">
    <name type="scientific">Saguinus oedipus</name>
    <name type="common">Cotton-top tamarin</name>
    <name type="synonym">Oedipomidas oedipus</name>
    <dbReference type="NCBI Taxonomy" id="9490"/>
    <lineage>
        <taxon>Eukaryota</taxon>
        <taxon>Metazoa</taxon>
        <taxon>Chordata</taxon>
        <taxon>Craniata</taxon>
        <taxon>Vertebrata</taxon>
        <taxon>Euteleostomi</taxon>
        <taxon>Mammalia</taxon>
        <taxon>Eutheria</taxon>
        <taxon>Euarchontoglires</taxon>
        <taxon>Primates</taxon>
        <taxon>Haplorrhini</taxon>
        <taxon>Platyrrhini</taxon>
        <taxon>Cebidae</taxon>
        <taxon>Callitrichinae</taxon>
        <taxon>Saguinus</taxon>
    </lineage>
</organism>
<proteinExistence type="predicted"/>
<feature type="region of interest" description="Disordered" evidence="1">
    <location>
        <begin position="107"/>
        <end position="129"/>
    </location>
</feature>
<reference evidence="2 3" key="1">
    <citation type="submission" date="2023-05" db="EMBL/GenBank/DDBJ databases">
        <title>B98-5 Cell Line De Novo Hybrid Assembly: An Optical Mapping Approach.</title>
        <authorList>
            <person name="Kananen K."/>
            <person name="Auerbach J.A."/>
            <person name="Kautto E."/>
            <person name="Blachly J.S."/>
        </authorList>
    </citation>
    <scope>NUCLEOTIDE SEQUENCE [LARGE SCALE GENOMIC DNA]</scope>
    <source>
        <strain evidence="2">B95-8</strain>
        <tissue evidence="2">Cell line</tissue>
    </source>
</reference>
<evidence type="ECO:0000256" key="1">
    <source>
        <dbReference type="SAM" id="MobiDB-lite"/>
    </source>
</evidence>
<keyword evidence="3" id="KW-1185">Reference proteome</keyword>
<name>A0ABQ9WH04_SAGOE</name>
<evidence type="ECO:0008006" key="4">
    <source>
        <dbReference type="Google" id="ProtNLM"/>
    </source>
</evidence>